<dbReference type="AlphaFoldDB" id="A0A199XPA7"/>
<reference evidence="1 2" key="1">
    <citation type="submission" date="2016-06" db="EMBL/GenBank/DDBJ databases">
        <title>Draft genome sequence of Flavobacterium succinicans strain DD5b.</title>
        <authorList>
            <person name="Poehlein A."/>
            <person name="Daniel R."/>
            <person name="Simeonova D.D."/>
        </authorList>
    </citation>
    <scope>NUCLEOTIDE SEQUENCE [LARGE SCALE GENOMIC DNA]</scope>
    <source>
        <strain evidence="1 2">DD5b</strain>
    </source>
</reference>
<name>A0A199XPA7_9FLAO</name>
<dbReference type="EMBL" id="JMTM01000065">
    <property type="protein sequence ID" value="OAZ03242.1"/>
    <property type="molecule type" value="Genomic_DNA"/>
</dbReference>
<sequence length="54" mass="6157">MLPRKPFVAAPKNESIKKGAVDEPHLWEICMLILHQLFQSDFESRRANVGFCSA</sequence>
<proteinExistence type="predicted"/>
<evidence type="ECO:0000313" key="1">
    <source>
        <dbReference type="EMBL" id="OAZ03242.1"/>
    </source>
</evidence>
<gene>
    <name evidence="1" type="ORF">FLB_24880</name>
</gene>
<evidence type="ECO:0000313" key="2">
    <source>
        <dbReference type="Proteomes" id="UP000093807"/>
    </source>
</evidence>
<dbReference type="Proteomes" id="UP000093807">
    <property type="component" value="Unassembled WGS sequence"/>
</dbReference>
<accession>A0A199XPA7</accession>
<comment type="caution">
    <text evidence="1">The sequence shown here is derived from an EMBL/GenBank/DDBJ whole genome shotgun (WGS) entry which is preliminary data.</text>
</comment>
<organism evidence="1 2">
    <name type="scientific">Flavobacterium succinicans</name>
    <dbReference type="NCBI Taxonomy" id="29536"/>
    <lineage>
        <taxon>Bacteria</taxon>
        <taxon>Pseudomonadati</taxon>
        <taxon>Bacteroidota</taxon>
        <taxon>Flavobacteriia</taxon>
        <taxon>Flavobacteriales</taxon>
        <taxon>Flavobacteriaceae</taxon>
        <taxon>Flavobacterium</taxon>
    </lineage>
</organism>
<protein>
    <submittedName>
        <fullName evidence="1">Uncharacterized protein</fullName>
    </submittedName>
</protein>
<keyword evidence="2" id="KW-1185">Reference proteome</keyword>